<keyword evidence="2" id="KW-0819">tRNA processing</keyword>
<comment type="catalytic activity">
    <reaction evidence="2">
        <text>uridine(54) in tRNA + (6R)-5,10-methylene-5,6,7,8-tetrahydrofolate + NADPH + H(+) = 5-methyluridine(54) in tRNA + (6S)-5,6,7,8-tetrahydrofolate + NADP(+)</text>
        <dbReference type="Rhea" id="RHEA:62372"/>
        <dbReference type="Rhea" id="RHEA-COMP:10167"/>
        <dbReference type="Rhea" id="RHEA-COMP:10193"/>
        <dbReference type="ChEBI" id="CHEBI:15378"/>
        <dbReference type="ChEBI" id="CHEBI:15636"/>
        <dbReference type="ChEBI" id="CHEBI:57453"/>
        <dbReference type="ChEBI" id="CHEBI:57783"/>
        <dbReference type="ChEBI" id="CHEBI:58349"/>
        <dbReference type="ChEBI" id="CHEBI:65315"/>
        <dbReference type="ChEBI" id="CHEBI:74447"/>
        <dbReference type="EC" id="2.1.1.74"/>
    </reaction>
</comment>
<keyword evidence="2" id="KW-0274">FAD</keyword>
<keyword evidence="2" id="KW-0808">Transferase</keyword>
<sequence length="442" mass="47615">MSELTIIGGGLAGSEAAYQAARCGVDVTVHEMRPARLTPAHKSGLLGELVCSNSLRSDLADTAHGLLKAELTMANSLIMEAARATAIPAGSALAVNRDEFAAYITNKLRNHPRVKIVTGEVTQLPAPPAVIATGPLTSDALAAALGKVTDESSLYFYDAIAPIIDADSIDYDIAYYSSRYGKGGDDYLNCPMDEAAYNRFYDALREADSVAARDFEDVKVFEGCMPVEVMALRGRDTLRFGPLRPVGLPHPVTGAMMHAVVQLRAENAQRSAFNMVGFQTRLRQPQQQKVFRLIPGLQGAEFLRYGSIHRNTFINSPLYLDRGLRLRSPQVDGAIYIAGQLTGVEGYLESTAMGLLAGIFAARNILGLPQVEPPGDTACGALLDYITTPVKGGSFQPSNINFGLLPPLDKHIRDKSQKKQAIVARSLQSWGAFVATTGRYTP</sequence>
<dbReference type="EMBL" id="JABXWD010000203">
    <property type="protein sequence ID" value="MBV6342157.1"/>
    <property type="molecule type" value="Genomic_DNA"/>
</dbReference>
<comment type="cofactor">
    <cofactor evidence="1 2">
        <name>FAD</name>
        <dbReference type="ChEBI" id="CHEBI:57692"/>
    </cofactor>
</comment>
<comment type="subcellular location">
    <subcellularLocation>
        <location evidence="2">Cytoplasm</location>
    </subcellularLocation>
</comment>
<dbReference type="NCBIfam" id="TIGR00137">
    <property type="entry name" value="gid_trmFO"/>
    <property type="match status" value="1"/>
</dbReference>
<dbReference type="RefSeq" id="WP_218252780.1">
    <property type="nucleotide sequence ID" value="NZ_JABXWD010000203.1"/>
</dbReference>
<dbReference type="EC" id="2.1.1.74" evidence="2"/>
<keyword evidence="5" id="KW-1185">Reference proteome</keyword>
<proteinExistence type="inferred from homology"/>
<evidence type="ECO:0000256" key="1">
    <source>
        <dbReference type="ARBA" id="ARBA00001974"/>
    </source>
</evidence>
<dbReference type="InterPro" id="IPR004417">
    <property type="entry name" value="TrmFO"/>
</dbReference>
<dbReference type="PANTHER" id="PTHR11806:SF2">
    <property type="entry name" value="METHYLENETETRAHYDROFOLATE--TRNA-(URACIL-5-)-METHYLTRANSFERASE TRMFO"/>
    <property type="match status" value="1"/>
</dbReference>
<keyword evidence="2" id="KW-0521">NADP</keyword>
<name>A0ABS6S0J8_9BACT</name>
<feature type="binding site" evidence="2">
    <location>
        <begin position="8"/>
        <end position="13"/>
    </location>
    <ligand>
        <name>FAD</name>
        <dbReference type="ChEBI" id="CHEBI:57692"/>
    </ligand>
</feature>
<dbReference type="InterPro" id="IPR040131">
    <property type="entry name" value="MnmG_N"/>
</dbReference>
<reference evidence="4 5" key="1">
    <citation type="journal article" date="2020" name="J Geophys Res Biogeosci">
        <title>Magnetotaxis as an Adaptation to Enable Bacterial Shuttling of Microbial Sulfur and Sulfur Cycling Across Aquatic Oxic#Anoxic Interfaces.</title>
        <authorList>
            <person name="Li J."/>
            <person name="Liu P."/>
            <person name="Wang J."/>
            <person name="Roberts A.P."/>
            <person name="Pan Y."/>
        </authorList>
    </citation>
    <scope>NUCLEOTIDE SEQUENCE [LARGE SCALE GENOMIC DNA]</scope>
    <source>
        <strain evidence="4 5">MYR-1_YQ</strain>
    </source>
</reference>
<evidence type="ECO:0000259" key="3">
    <source>
        <dbReference type="Pfam" id="PF01134"/>
    </source>
</evidence>
<dbReference type="Proteomes" id="UP001196980">
    <property type="component" value="Unassembled WGS sequence"/>
</dbReference>
<evidence type="ECO:0000313" key="5">
    <source>
        <dbReference type="Proteomes" id="UP001196980"/>
    </source>
</evidence>
<evidence type="ECO:0000256" key="2">
    <source>
        <dbReference type="HAMAP-Rule" id="MF_01037"/>
    </source>
</evidence>
<keyword evidence="2" id="KW-0489">Methyltransferase</keyword>
<comment type="caution">
    <text evidence="4">The sequence shown here is derived from an EMBL/GenBank/DDBJ whole genome shotgun (WGS) entry which is preliminary data.</text>
</comment>
<dbReference type="Pfam" id="PF01134">
    <property type="entry name" value="GIDA"/>
    <property type="match status" value="1"/>
</dbReference>
<dbReference type="PANTHER" id="PTHR11806">
    <property type="entry name" value="GLUCOSE INHIBITED DIVISION PROTEIN A"/>
    <property type="match status" value="1"/>
</dbReference>
<dbReference type="InterPro" id="IPR002218">
    <property type="entry name" value="MnmG-rel"/>
</dbReference>
<feature type="domain" description="MnmG N-terminal" evidence="3">
    <location>
        <begin position="4"/>
        <end position="367"/>
    </location>
</feature>
<organism evidence="4 5">
    <name type="scientific">Candidatus Magnetobacterium casense</name>
    <dbReference type="NCBI Taxonomy" id="1455061"/>
    <lineage>
        <taxon>Bacteria</taxon>
        <taxon>Pseudomonadati</taxon>
        <taxon>Nitrospirota</taxon>
        <taxon>Thermodesulfovibrionia</taxon>
        <taxon>Thermodesulfovibrionales</taxon>
        <taxon>Candidatus Magnetobacteriaceae</taxon>
        <taxon>Candidatus Magnetobacterium</taxon>
    </lineage>
</organism>
<keyword evidence="2" id="KW-0285">Flavoprotein</keyword>
<protein>
    <recommendedName>
        <fullName evidence="2">Methylenetetrahydrofolate--tRNA-(uracil-5-)-methyltransferase TrmFO</fullName>
        <ecNumber evidence="2">2.1.1.74</ecNumber>
    </recommendedName>
    <alternativeName>
        <fullName evidence="2">Folate-dependent tRNA (uracil-5-)-methyltransferase</fullName>
    </alternativeName>
    <alternativeName>
        <fullName evidence="2">Folate-dependent tRNA(M-5-U54)-methyltransferase</fullName>
    </alternativeName>
</protein>
<keyword evidence="2" id="KW-0963">Cytoplasm</keyword>
<gene>
    <name evidence="2 4" type="primary">trmFO</name>
    <name evidence="4" type="ORF">HWQ67_11225</name>
</gene>
<comment type="similarity">
    <text evidence="2">Belongs to the MnmG family. TrmFO subfamily.</text>
</comment>
<dbReference type="HAMAP" id="MF_01037">
    <property type="entry name" value="TrmFO"/>
    <property type="match status" value="1"/>
</dbReference>
<evidence type="ECO:0000313" key="4">
    <source>
        <dbReference type="EMBL" id="MBV6342157.1"/>
    </source>
</evidence>
<comment type="function">
    <text evidence="2">Catalyzes the folate-dependent formation of 5-methyl-uridine at position 54 (M-5-U54) in all tRNAs.</text>
</comment>
<keyword evidence="2" id="KW-0520">NAD</keyword>
<accession>A0ABS6S0J8</accession>
<dbReference type="NCBIfam" id="NF003739">
    <property type="entry name" value="PRK05335.1"/>
    <property type="match status" value="1"/>
</dbReference>
<comment type="catalytic activity">
    <reaction evidence="2">
        <text>uridine(54) in tRNA + (6R)-5,10-methylene-5,6,7,8-tetrahydrofolate + NADH + H(+) = 5-methyluridine(54) in tRNA + (6S)-5,6,7,8-tetrahydrofolate + NAD(+)</text>
        <dbReference type="Rhea" id="RHEA:16873"/>
        <dbReference type="Rhea" id="RHEA-COMP:10167"/>
        <dbReference type="Rhea" id="RHEA-COMP:10193"/>
        <dbReference type="ChEBI" id="CHEBI:15378"/>
        <dbReference type="ChEBI" id="CHEBI:15636"/>
        <dbReference type="ChEBI" id="CHEBI:57453"/>
        <dbReference type="ChEBI" id="CHEBI:57540"/>
        <dbReference type="ChEBI" id="CHEBI:57945"/>
        <dbReference type="ChEBI" id="CHEBI:65315"/>
        <dbReference type="ChEBI" id="CHEBI:74447"/>
        <dbReference type="EC" id="2.1.1.74"/>
    </reaction>
</comment>